<protein>
    <recommendedName>
        <fullName evidence="7">AP2/ERF domain-containing protein</fullName>
    </recommendedName>
</protein>
<feature type="compositionally biased region" description="Polar residues" evidence="6">
    <location>
        <begin position="287"/>
        <end position="298"/>
    </location>
</feature>
<dbReference type="GO" id="GO:0003677">
    <property type="term" value="F:DNA binding"/>
    <property type="evidence" value="ECO:0007669"/>
    <property type="project" value="UniProtKB-KW"/>
</dbReference>
<sequence>MSEEAPPKTVPALTEAMAEFARALSDNLARGSDSDDSDSEKKSARRGPHGTSSRYRGVTSHRRTKRWEAHIWDDKKQVYLGGFDVEKHAGKAHDIMALKCRADVSPTNYSQDEYVDLLPLLPRLSKEEVVLLLRRQSKGFARGSSRYRGVTKHRGGKWEARVGQYRGKKYVYLGLYNSEVEAAQAYDRAAISGNGAGAVTNFDVTKYEGAVQPRTGTPMPMDCDGSVSEEWLPPGQAGRPAPAPSSARISRSSTRRARVVQAPSAPADANPDMPHLALTTAAIPEDQTLTTPAYQTRSSTRRAQHPNPADPTLHNGGDQAELQAYPPLNPDSPHSTSTTSVPYWEASGAAAAYRDSPNGLCGPLLVATGDALHPGGVSAGQLLQVGVGLEQVAGVGTVLYGSPLGRSSGSGMFQCWDDPNPSPVPSRIASGDAGAQRYAPALQNGLWCLPTANQAVLASLGLGGRVYGGMSITDQPASLNYALATDVGVAGCNQTRGAGEPLQQGPPEAAARPHLFTGRAEPAEAAFDSGRDGRPGGSEAGRPAGRSAQWAPPSRPPSPGTLPVAALFTNDAVTLPPSTSYLSSFLDMGMGVPPSDGPNGSTAPGASMALPVSAMMGASWDCLPSLSSALNLGSFGNFETFTTTAGLMAPTGDPNPNANRMGDPNIGAAAEANPP</sequence>
<proteinExistence type="predicted"/>
<feature type="region of interest" description="Disordered" evidence="6">
    <location>
        <begin position="211"/>
        <end position="341"/>
    </location>
</feature>
<dbReference type="PANTHER" id="PTHR32467:SF90">
    <property type="entry name" value="AP2-LIKE ETHYLENE-RESPONSIVE TRANSCRIPTION FACTOR AIL1"/>
    <property type="match status" value="1"/>
</dbReference>
<comment type="caution">
    <text evidence="8">The sequence shown here is derived from an EMBL/GenBank/DDBJ whole genome shotgun (WGS) entry which is preliminary data.</text>
</comment>
<dbReference type="PROSITE" id="PS51032">
    <property type="entry name" value="AP2_ERF"/>
    <property type="match status" value="2"/>
</dbReference>
<feature type="compositionally biased region" description="Low complexity" evidence="6">
    <location>
        <begin position="233"/>
        <end position="252"/>
    </location>
</feature>
<organism evidence="8 9">
    <name type="scientific">[Myrmecia] bisecta</name>
    <dbReference type="NCBI Taxonomy" id="41462"/>
    <lineage>
        <taxon>Eukaryota</taxon>
        <taxon>Viridiplantae</taxon>
        <taxon>Chlorophyta</taxon>
        <taxon>core chlorophytes</taxon>
        <taxon>Trebouxiophyceae</taxon>
        <taxon>Trebouxiales</taxon>
        <taxon>Trebouxiaceae</taxon>
        <taxon>Myrmecia</taxon>
    </lineage>
</organism>
<evidence type="ECO:0000256" key="6">
    <source>
        <dbReference type="SAM" id="MobiDB-lite"/>
    </source>
</evidence>
<dbReference type="PANTHER" id="PTHR32467">
    <property type="entry name" value="AP2-LIKE ETHYLENE-RESPONSIVE TRANSCRIPTION FACTOR"/>
    <property type="match status" value="1"/>
</dbReference>
<reference evidence="8 9" key="1">
    <citation type="journal article" date="2024" name="Nat. Commun.">
        <title>Phylogenomics reveals the evolutionary origins of lichenization in chlorophyte algae.</title>
        <authorList>
            <person name="Puginier C."/>
            <person name="Libourel C."/>
            <person name="Otte J."/>
            <person name="Skaloud P."/>
            <person name="Haon M."/>
            <person name="Grisel S."/>
            <person name="Petersen M."/>
            <person name="Berrin J.G."/>
            <person name="Delaux P.M."/>
            <person name="Dal Grande F."/>
            <person name="Keller J."/>
        </authorList>
    </citation>
    <scope>NUCLEOTIDE SEQUENCE [LARGE SCALE GENOMIC DNA]</scope>
    <source>
        <strain evidence="8 9">SAG 2043</strain>
    </source>
</reference>
<evidence type="ECO:0000313" key="8">
    <source>
        <dbReference type="EMBL" id="KAK9815855.1"/>
    </source>
</evidence>
<dbReference type="CDD" id="cd00018">
    <property type="entry name" value="AP2"/>
    <property type="match status" value="1"/>
</dbReference>
<keyword evidence="9" id="KW-1185">Reference proteome</keyword>
<evidence type="ECO:0000313" key="9">
    <source>
        <dbReference type="Proteomes" id="UP001489004"/>
    </source>
</evidence>
<dbReference type="EMBL" id="JALJOR010000006">
    <property type="protein sequence ID" value="KAK9815855.1"/>
    <property type="molecule type" value="Genomic_DNA"/>
</dbReference>
<dbReference type="GO" id="GO:0005634">
    <property type="term" value="C:nucleus"/>
    <property type="evidence" value="ECO:0007669"/>
    <property type="project" value="UniProtKB-SubCell"/>
</dbReference>
<feature type="domain" description="AP2/ERF" evidence="7">
    <location>
        <begin position="146"/>
        <end position="203"/>
    </location>
</feature>
<dbReference type="Pfam" id="PF00847">
    <property type="entry name" value="AP2"/>
    <property type="match status" value="1"/>
</dbReference>
<keyword evidence="3" id="KW-0238">DNA-binding</keyword>
<feature type="region of interest" description="Disordered" evidence="6">
    <location>
        <begin position="24"/>
        <end position="61"/>
    </location>
</feature>
<keyword evidence="2" id="KW-0805">Transcription regulation</keyword>
<evidence type="ECO:0000259" key="7">
    <source>
        <dbReference type="PROSITE" id="PS51032"/>
    </source>
</evidence>
<comment type="subcellular location">
    <subcellularLocation>
        <location evidence="1">Nucleus</location>
    </subcellularLocation>
</comment>
<dbReference type="SMART" id="SM00380">
    <property type="entry name" value="AP2"/>
    <property type="match status" value="2"/>
</dbReference>
<feature type="region of interest" description="Disordered" evidence="6">
    <location>
        <begin position="525"/>
        <end position="563"/>
    </location>
</feature>
<dbReference type="InterPro" id="IPR001471">
    <property type="entry name" value="AP2/ERF_dom"/>
</dbReference>
<gene>
    <name evidence="8" type="ORF">WJX72_010809</name>
</gene>
<dbReference type="SUPFAM" id="SSF54171">
    <property type="entry name" value="DNA-binding domain"/>
    <property type="match status" value="2"/>
</dbReference>
<accession>A0AAW1Q4U0</accession>
<evidence type="ECO:0000256" key="1">
    <source>
        <dbReference type="ARBA" id="ARBA00004123"/>
    </source>
</evidence>
<keyword evidence="5" id="KW-0539">Nucleus</keyword>
<dbReference type="InterPro" id="IPR036955">
    <property type="entry name" value="AP2/ERF_dom_sf"/>
</dbReference>
<keyword evidence="4" id="KW-0804">Transcription</keyword>
<feature type="region of interest" description="Disordered" evidence="6">
    <location>
        <begin position="649"/>
        <end position="675"/>
    </location>
</feature>
<evidence type="ECO:0000256" key="2">
    <source>
        <dbReference type="ARBA" id="ARBA00023015"/>
    </source>
</evidence>
<dbReference type="Proteomes" id="UP001489004">
    <property type="component" value="Unassembled WGS sequence"/>
</dbReference>
<dbReference type="GO" id="GO:0003700">
    <property type="term" value="F:DNA-binding transcription factor activity"/>
    <property type="evidence" value="ECO:0007669"/>
    <property type="project" value="InterPro"/>
</dbReference>
<dbReference type="PRINTS" id="PR00367">
    <property type="entry name" value="ETHRSPELEMNT"/>
</dbReference>
<dbReference type="AlphaFoldDB" id="A0AAW1Q4U0"/>
<dbReference type="InterPro" id="IPR016177">
    <property type="entry name" value="DNA-bd_dom_sf"/>
</dbReference>
<feature type="compositionally biased region" description="Polar residues" evidence="6">
    <location>
        <begin position="332"/>
        <end position="341"/>
    </location>
</feature>
<evidence type="ECO:0000256" key="5">
    <source>
        <dbReference type="ARBA" id="ARBA00023242"/>
    </source>
</evidence>
<name>A0AAW1Q4U0_9CHLO</name>
<evidence type="ECO:0000256" key="4">
    <source>
        <dbReference type="ARBA" id="ARBA00023163"/>
    </source>
</evidence>
<evidence type="ECO:0000256" key="3">
    <source>
        <dbReference type="ARBA" id="ARBA00023125"/>
    </source>
</evidence>
<feature type="domain" description="AP2/ERF" evidence="7">
    <location>
        <begin position="54"/>
        <end position="110"/>
    </location>
</feature>
<dbReference type="Gene3D" id="3.30.730.10">
    <property type="entry name" value="AP2/ERF domain"/>
    <property type="match status" value="2"/>
</dbReference>